<keyword evidence="1" id="KW-0175">Coiled coil</keyword>
<feature type="coiled-coil region" evidence="1">
    <location>
        <begin position="264"/>
        <end position="316"/>
    </location>
</feature>
<feature type="region of interest" description="Disordered" evidence="2">
    <location>
        <begin position="613"/>
        <end position="649"/>
    </location>
</feature>
<feature type="compositionally biased region" description="Polar residues" evidence="2">
    <location>
        <begin position="427"/>
        <end position="439"/>
    </location>
</feature>
<keyword evidence="4" id="KW-1185">Reference proteome</keyword>
<evidence type="ECO:0000256" key="1">
    <source>
        <dbReference type="SAM" id="Coils"/>
    </source>
</evidence>
<evidence type="ECO:0000313" key="3">
    <source>
        <dbReference type="EMBL" id="ORY57085.1"/>
    </source>
</evidence>
<dbReference type="AlphaFoldDB" id="A0A1Y2DEK0"/>
<gene>
    <name evidence="3" type="ORF">LY90DRAFT_701734</name>
</gene>
<dbReference type="EMBL" id="MCOG01000071">
    <property type="protein sequence ID" value="ORY57085.1"/>
    <property type="molecule type" value="Genomic_DNA"/>
</dbReference>
<feature type="compositionally biased region" description="Low complexity" evidence="2">
    <location>
        <begin position="154"/>
        <end position="177"/>
    </location>
</feature>
<feature type="compositionally biased region" description="Basic and acidic residues" evidence="2">
    <location>
        <begin position="179"/>
        <end position="189"/>
    </location>
</feature>
<sequence>MKPIKNIRNSQEKPSLIKLSNEENDRPLLNIINKNENSMILPSTANSNGMNSITKSKFKNPISIDNASDGMRSFKDDRDEIDDFFFNTLPDISNTAVNQLTSKAKSQLQRPLTTNLTSNTSNKIDNYDRLKREKLEREIDEMTKNKFTNDMKGNTNTTTTTTTTINNNKNNNNNINKKNIKDNDYHSELELDSNSYKSTNNNSTNKKKGRNGNDSKMEHYEEKEEWLLKNTDKLLRNLFDRQKKWEDTRSEIQLSIEKIKNDDMDSLENKAISEEEKQQRENKKKIELGLNKIKKLDEILEQKYKYEKELKEKNSSSSEFLSETEKQFLKKYDIEVPTTLLKEQVQKKLVSQENEENDNHDNNDNNKEEEEEEKDLTNSNKNSLDNNKETSFSSISSSKLRPILRRENGSTNLLMLDDHISFEDNNHSSSLPDQNNDNSYEAGGEGEGENEEREEEVEYFTPTKQNIIKKVADFSTENKKDKDRLKALFSNKTFLTETKSLPISLFISKPDIDDIDIDLDDDPELLQLKLEQENFKNDNISKKIFEKEKEEQEAKKESGKKIKNSKNGFKGNFIKRNIQLGGDARYYYALTDEEKLRLEAILQLPDEELESTAMIDSHHDGKEGEGEGKNGKTKEGGEGDNHSESSMKPTEIFVDPDDYIKNDSKKTLKNGFLPSVEEFDNLKKINEKLHNLVPASEWLKRRTETDLFNTSLLSNSTNINSGFWSSQVNFDNNEISQVSLFSNNSTNSNKSNAQDSVYSVREKRETKKRMKTINEKLSKLQQMRSNFESEYNIYEKQDEWEKPKFESILDTLDMKAIEEQIQLANEKLLSMKLDPSDIERNSSFNLDLNNSESILDHIDIKKMESEIELDNQKLLKMRSNSNLDLGNIELFSTEDANAITSISVSDKEKDHDVNDDVDNKLPTTQSIETLKATDNINTNNMDLVQTNSSNTIRNNSNNNDNNNSNSNSNDNNGSNNYDIEEK</sequence>
<dbReference type="Proteomes" id="UP000193920">
    <property type="component" value="Unassembled WGS sequence"/>
</dbReference>
<comment type="caution">
    <text evidence="3">The sequence shown here is derived from an EMBL/GenBank/DDBJ whole genome shotgun (WGS) entry which is preliminary data.</text>
</comment>
<feature type="compositionally biased region" description="Low complexity" evidence="2">
    <location>
        <begin position="742"/>
        <end position="752"/>
    </location>
</feature>
<name>A0A1Y2DEK0_9FUNG</name>
<feature type="region of interest" description="Disordered" evidence="2">
    <location>
        <begin position="424"/>
        <end position="455"/>
    </location>
</feature>
<feature type="region of interest" description="Disordered" evidence="2">
    <location>
        <begin position="947"/>
        <end position="982"/>
    </location>
</feature>
<proteinExistence type="predicted"/>
<reference evidence="3 4" key="1">
    <citation type="submission" date="2016-08" db="EMBL/GenBank/DDBJ databases">
        <title>A Parts List for Fungal Cellulosomes Revealed by Comparative Genomics.</title>
        <authorList>
            <consortium name="DOE Joint Genome Institute"/>
            <person name="Haitjema C.H."/>
            <person name="Gilmore S.P."/>
            <person name="Henske J.K."/>
            <person name="Solomon K.V."/>
            <person name="De Groot R."/>
            <person name="Kuo A."/>
            <person name="Mondo S.J."/>
            <person name="Salamov A.A."/>
            <person name="Labutti K."/>
            <person name="Zhao Z."/>
            <person name="Chiniquy J."/>
            <person name="Barry K."/>
            <person name="Brewer H.M."/>
            <person name="Purvine S.O."/>
            <person name="Wright A.T."/>
            <person name="Boxma B."/>
            <person name="Van Alen T."/>
            <person name="Hackstein J.H."/>
            <person name="Baker S.E."/>
            <person name="Grigoriev I.V."/>
            <person name="O'Malley M.A."/>
        </authorList>
    </citation>
    <scope>NUCLEOTIDE SEQUENCE [LARGE SCALE GENOMIC DNA]</scope>
    <source>
        <strain evidence="3 4">G1</strain>
    </source>
</reference>
<protein>
    <submittedName>
        <fullName evidence="3">Uncharacterized protein</fullName>
    </submittedName>
</protein>
<evidence type="ECO:0000313" key="4">
    <source>
        <dbReference type="Proteomes" id="UP000193920"/>
    </source>
</evidence>
<feature type="compositionally biased region" description="Low complexity" evidence="2">
    <location>
        <begin position="947"/>
        <end position="976"/>
    </location>
</feature>
<feature type="region of interest" description="Disordered" evidence="2">
    <location>
        <begin position="742"/>
        <end position="765"/>
    </location>
</feature>
<feature type="region of interest" description="Disordered" evidence="2">
    <location>
        <begin position="347"/>
        <end position="398"/>
    </location>
</feature>
<accession>A0A1Y2DEK0</accession>
<feature type="region of interest" description="Disordered" evidence="2">
    <location>
        <begin position="147"/>
        <end position="217"/>
    </location>
</feature>
<feature type="compositionally biased region" description="Basic and acidic residues" evidence="2">
    <location>
        <begin position="357"/>
        <end position="366"/>
    </location>
</feature>
<feature type="compositionally biased region" description="Acidic residues" evidence="2">
    <location>
        <begin position="444"/>
        <end position="455"/>
    </location>
</feature>
<evidence type="ECO:0000256" key="2">
    <source>
        <dbReference type="SAM" id="MobiDB-lite"/>
    </source>
</evidence>
<feature type="compositionally biased region" description="Basic and acidic residues" evidence="2">
    <location>
        <begin position="616"/>
        <end position="645"/>
    </location>
</feature>
<feature type="compositionally biased region" description="Low complexity" evidence="2">
    <location>
        <begin position="193"/>
        <end position="204"/>
    </location>
</feature>
<dbReference type="OrthoDB" id="9946895at2759"/>
<organism evidence="3 4">
    <name type="scientific">Neocallimastix californiae</name>
    <dbReference type="NCBI Taxonomy" id="1754190"/>
    <lineage>
        <taxon>Eukaryota</taxon>
        <taxon>Fungi</taxon>
        <taxon>Fungi incertae sedis</taxon>
        <taxon>Chytridiomycota</taxon>
        <taxon>Chytridiomycota incertae sedis</taxon>
        <taxon>Neocallimastigomycetes</taxon>
        <taxon>Neocallimastigales</taxon>
        <taxon>Neocallimastigaceae</taxon>
        <taxon>Neocallimastix</taxon>
    </lineage>
</organism>